<dbReference type="EMBL" id="UOFE01000013">
    <property type="protein sequence ID" value="VAW51178.1"/>
    <property type="molecule type" value="Genomic_DNA"/>
</dbReference>
<protein>
    <recommendedName>
        <fullName evidence="4">Toxin</fullName>
    </recommendedName>
</protein>
<dbReference type="InterPro" id="IPR035093">
    <property type="entry name" value="RelE/ParE_toxin_dom_sf"/>
</dbReference>
<evidence type="ECO:0008006" key="4">
    <source>
        <dbReference type="Google" id="ProtNLM"/>
    </source>
</evidence>
<dbReference type="Pfam" id="PF05016">
    <property type="entry name" value="ParE_toxin"/>
    <property type="match status" value="1"/>
</dbReference>
<proteinExistence type="inferred from homology"/>
<dbReference type="PANTHER" id="PTHR33755">
    <property type="entry name" value="TOXIN PARE1-RELATED"/>
    <property type="match status" value="1"/>
</dbReference>
<dbReference type="Gene3D" id="3.30.2310.20">
    <property type="entry name" value="RelE-like"/>
    <property type="match status" value="1"/>
</dbReference>
<dbReference type="PIRSF" id="PIRSF029218">
    <property type="entry name" value="ParE"/>
    <property type="match status" value="1"/>
</dbReference>
<accession>A0A3B0W5H8</accession>
<evidence type="ECO:0000256" key="2">
    <source>
        <dbReference type="ARBA" id="ARBA00022649"/>
    </source>
</evidence>
<reference evidence="3" key="1">
    <citation type="submission" date="2018-06" db="EMBL/GenBank/DDBJ databases">
        <authorList>
            <person name="Zhirakovskaya E."/>
        </authorList>
    </citation>
    <scope>NUCLEOTIDE SEQUENCE</scope>
</reference>
<evidence type="ECO:0000256" key="1">
    <source>
        <dbReference type="ARBA" id="ARBA00006226"/>
    </source>
</evidence>
<dbReference type="PANTHER" id="PTHR33755:SF9">
    <property type="entry name" value="TOXIN PARE1"/>
    <property type="match status" value="1"/>
</dbReference>
<gene>
    <name evidence="3" type="ORF">MNBD_GAMMA05-1032</name>
</gene>
<keyword evidence="2" id="KW-1277">Toxin-antitoxin system</keyword>
<evidence type="ECO:0000313" key="3">
    <source>
        <dbReference type="EMBL" id="VAW51178.1"/>
    </source>
</evidence>
<dbReference type="InterPro" id="IPR051803">
    <property type="entry name" value="TA_system_RelE-like_toxin"/>
</dbReference>
<dbReference type="InterPro" id="IPR007712">
    <property type="entry name" value="RelE/ParE_toxin"/>
</dbReference>
<dbReference type="InterPro" id="IPR028344">
    <property type="entry name" value="ParE1/4"/>
</dbReference>
<comment type="similarity">
    <text evidence="1">Belongs to the RelE toxin family.</text>
</comment>
<organism evidence="3">
    <name type="scientific">hydrothermal vent metagenome</name>
    <dbReference type="NCBI Taxonomy" id="652676"/>
    <lineage>
        <taxon>unclassified sequences</taxon>
        <taxon>metagenomes</taxon>
        <taxon>ecological metagenomes</taxon>
    </lineage>
</organism>
<dbReference type="AlphaFoldDB" id="A0A3B0W5H8"/>
<name>A0A3B0W5H8_9ZZZZ</name>
<sequence>MKSFALTKKAKQDLRKVARFTEKRWGRNQRFLYIKQFDDVFHLLSENPSLGKYCEYIKKGYRKFPQNSHIIFYREDEINKIIIIRILHKNMDVESKFLHT</sequence>